<keyword evidence="3" id="KW-1185">Reference proteome</keyword>
<protein>
    <submittedName>
        <fullName evidence="2">Uncharacterized protein</fullName>
    </submittedName>
</protein>
<evidence type="ECO:0000313" key="3">
    <source>
        <dbReference type="Proteomes" id="UP000185687"/>
    </source>
</evidence>
<dbReference type="EMBL" id="CP019329">
    <property type="protein sequence ID" value="APX98551.1"/>
    <property type="molecule type" value="Genomic_DNA"/>
</dbReference>
<dbReference type="AlphaFoldDB" id="A0A1N7FXZ0"/>
<dbReference type="GeneID" id="30957828"/>
<name>A0A1N7FXZ0_9EURY</name>
<reference evidence="1 4" key="1">
    <citation type="submission" date="2017-01" db="EMBL/GenBank/DDBJ databases">
        <title>Complete genome sequence of Haloterrigena daqingensis type strain (JX313T).</title>
        <authorList>
            <person name="Shuang W."/>
        </authorList>
    </citation>
    <scope>NUCLEOTIDE SEQUENCE [LARGE SCALE GENOMIC DNA]</scope>
    <source>
        <strain evidence="4">JX313</strain>
        <strain evidence="1">JX313T</strain>
        <plasmid evidence="4">Plasmid unnamed2</plasmid>
        <plasmid evidence="1">unnamed2</plasmid>
    </source>
</reference>
<gene>
    <name evidence="1" type="ORF">BB347_17755</name>
    <name evidence="2" type="ORF">SAMN05421809_3557</name>
</gene>
<sequence>MQDQLTRRQLLKTGGVAATTPAFFGPFASDDDEQRDNSLEYDGDYPVPPDHITVRDDLDDLREYQPAFSYEHMTIAERQEAQAKARGLYGWIAESDEHDVTAYYYWFRHQTQHSAFAYVGLDWGPDEHYLDHEPTIVFVRDDDDTVDTIVTTGGHHYGLWIDGEWGPMSEHYVSDRETHVNLMVIRPWNHYMEAPTTNGEFIEDFRGSFGSFREIRTDWYDEGRFKTTNHRAIEDPFVFWDEDRHHWWDDGTCDAWAARNIWIRLGLSEGTSRARLRFEER</sequence>
<dbReference type="OrthoDB" id="202444at2157"/>
<evidence type="ECO:0000313" key="2">
    <source>
        <dbReference type="EMBL" id="SIS05191.1"/>
    </source>
</evidence>
<evidence type="ECO:0000313" key="1">
    <source>
        <dbReference type="EMBL" id="APX98551.1"/>
    </source>
</evidence>
<evidence type="ECO:0000313" key="4">
    <source>
        <dbReference type="Proteomes" id="UP000187321"/>
    </source>
</evidence>
<dbReference type="Proteomes" id="UP000185687">
    <property type="component" value="Unassembled WGS sequence"/>
</dbReference>
<dbReference type="EMBL" id="FTNP01000008">
    <property type="protein sequence ID" value="SIS05191.1"/>
    <property type="molecule type" value="Genomic_DNA"/>
</dbReference>
<geneLocation type="plasmid" evidence="1">
    <name>unnamed2</name>
</geneLocation>
<dbReference type="InterPro" id="IPR006311">
    <property type="entry name" value="TAT_signal"/>
</dbReference>
<dbReference type="KEGG" id="hda:BB347_17755"/>
<dbReference type="PROSITE" id="PS51318">
    <property type="entry name" value="TAT"/>
    <property type="match status" value="1"/>
</dbReference>
<keyword evidence="1" id="KW-0614">Plasmid</keyword>
<organism evidence="2 3">
    <name type="scientific">Natronorubrum daqingense</name>
    <dbReference type="NCBI Taxonomy" id="588898"/>
    <lineage>
        <taxon>Archaea</taxon>
        <taxon>Methanobacteriati</taxon>
        <taxon>Methanobacteriota</taxon>
        <taxon>Stenosarchaea group</taxon>
        <taxon>Halobacteria</taxon>
        <taxon>Halobacteriales</taxon>
        <taxon>Natrialbaceae</taxon>
        <taxon>Natronorubrum</taxon>
    </lineage>
</organism>
<dbReference type="Proteomes" id="UP000187321">
    <property type="component" value="Plasmid unnamed2"/>
</dbReference>
<reference evidence="2 3" key="2">
    <citation type="submission" date="2017-01" db="EMBL/GenBank/DDBJ databases">
        <authorList>
            <person name="Mah S.A."/>
            <person name="Swanson W.J."/>
            <person name="Moy G.W."/>
            <person name="Vacquier V.D."/>
        </authorList>
    </citation>
    <scope>NUCLEOTIDE SEQUENCE [LARGE SCALE GENOMIC DNA]</scope>
    <source>
        <strain evidence="2 3">CGMCC 1.8909</strain>
    </source>
</reference>
<dbReference type="RefSeq" id="WP_076583956.1">
    <property type="nucleotide sequence ID" value="NZ_CP019329.1"/>
</dbReference>
<accession>A0A1N7FXZ0</accession>
<proteinExistence type="predicted"/>